<dbReference type="GeneID" id="3703455"/>
<reference evidence="4 5" key="1">
    <citation type="journal article" date="2005" name="Genome Res.">
        <title>Living with two extremes: conclusions from the genome sequence of Natronomonas pharaonis.</title>
        <authorList>
            <person name="Falb M."/>
            <person name="Pfeiffer F."/>
            <person name="Palm P."/>
            <person name="Rodewald K."/>
            <person name="Hickmann V."/>
            <person name="Tittor J."/>
            <person name="Oesterhelt D."/>
        </authorList>
    </citation>
    <scope>NUCLEOTIDE SEQUENCE [LARGE SCALE GENOMIC DNA]</scope>
    <source>
        <strain evidence="5">ATCC 35678 / DSM 2160 / CIP 103997 / JCM 8858 / NBRC 14720 / NCIMB 2260 / Gabara</strain>
    </source>
</reference>
<evidence type="ECO:0000256" key="1">
    <source>
        <dbReference type="ARBA" id="ARBA00022729"/>
    </source>
</evidence>
<keyword evidence="4" id="KW-0378">Hydrolase</keyword>
<name>A0A1U7EVG9_NATPD</name>
<dbReference type="Proteomes" id="UP000002698">
    <property type="component" value="Chromosome"/>
</dbReference>
<dbReference type="eggNOG" id="arCOG02832">
    <property type="taxonomic scope" value="Archaea"/>
</dbReference>
<dbReference type="OrthoDB" id="21342at2157"/>
<keyword evidence="5" id="KW-1185">Reference proteome</keyword>
<evidence type="ECO:0000313" key="4">
    <source>
        <dbReference type="EMBL" id="CAI49018.1"/>
    </source>
</evidence>
<keyword evidence="1" id="KW-0732">Signal</keyword>
<dbReference type="InterPro" id="IPR008334">
    <property type="entry name" value="5'-Nucleotdase_C"/>
</dbReference>
<dbReference type="GO" id="GO:0000166">
    <property type="term" value="F:nucleotide binding"/>
    <property type="evidence" value="ECO:0007669"/>
    <property type="project" value="InterPro"/>
</dbReference>
<dbReference type="PANTHER" id="PTHR11575">
    <property type="entry name" value="5'-NUCLEOTIDASE-RELATED"/>
    <property type="match status" value="1"/>
</dbReference>
<organism evidence="4 5">
    <name type="scientific">Natronomonas pharaonis (strain ATCC 35678 / DSM 2160 / CIP 103997 / JCM 8858 / NBRC 14720 / NCIMB 2260 / Gabara)</name>
    <name type="common">Halobacterium pharaonis</name>
    <dbReference type="NCBI Taxonomy" id="348780"/>
    <lineage>
        <taxon>Archaea</taxon>
        <taxon>Methanobacteriati</taxon>
        <taxon>Methanobacteriota</taxon>
        <taxon>Stenosarchaea group</taxon>
        <taxon>Halobacteria</taxon>
        <taxon>Halobacteriales</taxon>
        <taxon>Natronomonadaceae</taxon>
        <taxon>Natronomonas</taxon>
    </lineage>
</organism>
<accession>A0A1U7EVG9</accession>
<proteinExistence type="predicted"/>
<dbReference type="Pfam" id="PF02872">
    <property type="entry name" value="5_nucleotid_C"/>
    <property type="match status" value="1"/>
</dbReference>
<dbReference type="GO" id="GO:0046872">
    <property type="term" value="F:metal ion binding"/>
    <property type="evidence" value="ECO:0007669"/>
    <property type="project" value="InterPro"/>
</dbReference>
<dbReference type="EnsemblBacteria" id="CAI49018">
    <property type="protein sequence ID" value="CAI49018"/>
    <property type="gene ID" value="NP_1854A"/>
</dbReference>
<dbReference type="InterPro" id="IPR029052">
    <property type="entry name" value="Metallo-depent_PP-like"/>
</dbReference>
<protein>
    <submittedName>
        <fullName evidence="4">5'-nucleotidase family hydrolase</fullName>
    </submittedName>
</protein>
<dbReference type="GO" id="GO:0009166">
    <property type="term" value="P:nucleotide catabolic process"/>
    <property type="evidence" value="ECO:0007669"/>
    <property type="project" value="InterPro"/>
</dbReference>
<dbReference type="HOGENOM" id="CLU_005854_7_1_2"/>
<dbReference type="Gene3D" id="3.60.21.10">
    <property type="match status" value="1"/>
</dbReference>
<evidence type="ECO:0000259" key="2">
    <source>
        <dbReference type="Pfam" id="PF00149"/>
    </source>
</evidence>
<dbReference type="STRING" id="348780.NP_1854A"/>
<dbReference type="PROSITE" id="PS00786">
    <property type="entry name" value="5_NUCLEOTIDASE_2"/>
    <property type="match status" value="1"/>
</dbReference>
<evidence type="ECO:0000259" key="3">
    <source>
        <dbReference type="Pfam" id="PF02872"/>
    </source>
</evidence>
<dbReference type="KEGG" id="nph:NP_1854A"/>
<dbReference type="AlphaFoldDB" id="A0A1U7EVG9"/>
<dbReference type="SUPFAM" id="SSF56300">
    <property type="entry name" value="Metallo-dependent phosphatases"/>
    <property type="match status" value="1"/>
</dbReference>
<dbReference type="SUPFAM" id="SSF55816">
    <property type="entry name" value="5'-nucleotidase (syn. UDP-sugar hydrolase), C-terminal domain"/>
    <property type="match status" value="1"/>
</dbReference>
<dbReference type="InterPro" id="IPR006179">
    <property type="entry name" value="5_nucleotidase/apyrase"/>
</dbReference>
<dbReference type="RefSeq" id="WP_011322650.1">
    <property type="nucleotide sequence ID" value="NC_007426.1"/>
</dbReference>
<dbReference type="EMBL" id="CR936257">
    <property type="protein sequence ID" value="CAI49018.1"/>
    <property type="molecule type" value="Genomic_DNA"/>
</dbReference>
<dbReference type="InterPro" id="IPR004843">
    <property type="entry name" value="Calcineurin-like_PHP"/>
</dbReference>
<feature type="domain" description="5'-Nucleotidase C-terminal" evidence="3">
    <location>
        <begin position="368"/>
        <end position="541"/>
    </location>
</feature>
<gene>
    <name evidence="4" type="primary">ushA1</name>
    <name evidence="4" type="ordered locus">NP_1854A</name>
</gene>
<dbReference type="CDD" id="cd00845">
    <property type="entry name" value="MPP_UshA_N_like"/>
    <property type="match status" value="1"/>
</dbReference>
<dbReference type="Gene3D" id="3.90.780.10">
    <property type="entry name" value="5'-Nucleotidase, C-terminal domain"/>
    <property type="match status" value="1"/>
</dbReference>
<evidence type="ECO:0000313" key="5">
    <source>
        <dbReference type="Proteomes" id="UP000002698"/>
    </source>
</evidence>
<sequence>MTGIRRRTMLTLLGTSPLGSLAADNSDEDGGRTRFTVLHTNDEHSHLIPFPVVNDHPERGGTARGGFARLAGAVRQVRNEKQAAGDDVVLLSAGDLISGPPFGWLPLEGVAAELELMQYVGYDAAVVGNHEFDYGPGALAEYYAAGGYPDAHERMPVLGTNITPPSGHGLDDIGLLPTTTMELRDGTTVGVFGLLGESAIDVILKTDPIAFADQHETARETVTELQAGGADIVVALTHAGVEEDRELAQAIDGIDLIVGGHSHTALTQPLNEDGTIIAQAGAHLEYLGQLELAYDRASDSIELLNDRDGTAFLRPLDATVPEAPDVREMVAEYESRLHSHVEATTHGEFSRFDEFLMRSDVSLSRGPPRTETALGNFITDAIRLETGRHLGERVDFAFYPDGLIREQLAPGAVEWADGEVLFYDLVTTSGIGVGNDGRPGYPVVSFWVTEDEIRRAMEVSILLSGVMGPAYFMQVSGGRFEYDPDRATWGTVPVVDTPLPAYRALLGAERYVGDGIQDDAQYEPLDGGDRLYRVATDYYLGSQIPVVGEIVSRLEVTPKNETGDPIALADAIVERADGRELKVWETVARYAENQPQDADGTPRLAQQYHDRDGRLLETSGRPLALKPLAGAAAVGAAGYGVHRWRQGRSDE</sequence>
<dbReference type="Pfam" id="PF00149">
    <property type="entry name" value="Metallophos"/>
    <property type="match status" value="1"/>
</dbReference>
<dbReference type="PANTHER" id="PTHR11575:SF24">
    <property type="entry name" value="5'-NUCLEOTIDASE"/>
    <property type="match status" value="1"/>
</dbReference>
<dbReference type="PRINTS" id="PR01607">
    <property type="entry name" value="APYRASEFAMLY"/>
</dbReference>
<dbReference type="GO" id="GO:0016788">
    <property type="term" value="F:hydrolase activity, acting on ester bonds"/>
    <property type="evidence" value="ECO:0007669"/>
    <property type="project" value="InterPro"/>
</dbReference>
<dbReference type="InterPro" id="IPR006146">
    <property type="entry name" value="5'-Nucleotdase_CS"/>
</dbReference>
<dbReference type="InterPro" id="IPR036907">
    <property type="entry name" value="5'-Nucleotdase_C_sf"/>
</dbReference>
<feature type="domain" description="Calcineurin-like phosphoesterase" evidence="2">
    <location>
        <begin position="36"/>
        <end position="264"/>
    </location>
</feature>